<feature type="compositionally biased region" description="Polar residues" evidence="1">
    <location>
        <begin position="58"/>
        <end position="74"/>
    </location>
</feature>
<protein>
    <submittedName>
        <fullName evidence="2">Uncharacterized protein</fullName>
    </submittedName>
</protein>
<evidence type="ECO:0000313" key="3">
    <source>
        <dbReference type="Proteomes" id="UP000054477"/>
    </source>
</evidence>
<organism evidence="2 3">
    <name type="scientific">Laccaria amethystina LaAM-08-1</name>
    <dbReference type="NCBI Taxonomy" id="1095629"/>
    <lineage>
        <taxon>Eukaryota</taxon>
        <taxon>Fungi</taxon>
        <taxon>Dikarya</taxon>
        <taxon>Basidiomycota</taxon>
        <taxon>Agaricomycotina</taxon>
        <taxon>Agaricomycetes</taxon>
        <taxon>Agaricomycetidae</taxon>
        <taxon>Agaricales</taxon>
        <taxon>Agaricineae</taxon>
        <taxon>Hydnangiaceae</taxon>
        <taxon>Laccaria</taxon>
    </lineage>
</organism>
<evidence type="ECO:0000256" key="1">
    <source>
        <dbReference type="SAM" id="MobiDB-lite"/>
    </source>
</evidence>
<proteinExistence type="predicted"/>
<name>A0A0C9XQ62_9AGAR</name>
<evidence type="ECO:0000313" key="2">
    <source>
        <dbReference type="EMBL" id="KIJ98137.1"/>
    </source>
</evidence>
<gene>
    <name evidence="2" type="ORF">K443DRAFT_220687</name>
</gene>
<accession>A0A0C9XQ62</accession>
<dbReference type="HOGENOM" id="CLU_2688185_0_0_1"/>
<keyword evidence="3" id="KW-1185">Reference proteome</keyword>
<feature type="region of interest" description="Disordered" evidence="1">
    <location>
        <begin position="24"/>
        <end position="74"/>
    </location>
</feature>
<sequence>MDKALGLASRVKLQTHFDGRQISESKGFFLQRGPISPRHPRKPQRSHDNHRCPPANSRLRSFPTQINGQMIFSR</sequence>
<dbReference type="EMBL" id="KN838676">
    <property type="protein sequence ID" value="KIJ98137.1"/>
    <property type="molecule type" value="Genomic_DNA"/>
</dbReference>
<dbReference type="AlphaFoldDB" id="A0A0C9XQ62"/>
<reference evidence="3" key="2">
    <citation type="submission" date="2015-01" db="EMBL/GenBank/DDBJ databases">
        <title>Evolutionary Origins and Diversification of the Mycorrhizal Mutualists.</title>
        <authorList>
            <consortium name="DOE Joint Genome Institute"/>
            <consortium name="Mycorrhizal Genomics Consortium"/>
            <person name="Kohler A."/>
            <person name="Kuo A."/>
            <person name="Nagy L.G."/>
            <person name="Floudas D."/>
            <person name="Copeland A."/>
            <person name="Barry K.W."/>
            <person name="Cichocki N."/>
            <person name="Veneault-Fourrey C."/>
            <person name="LaButti K."/>
            <person name="Lindquist E.A."/>
            <person name="Lipzen A."/>
            <person name="Lundell T."/>
            <person name="Morin E."/>
            <person name="Murat C."/>
            <person name="Riley R."/>
            <person name="Ohm R."/>
            <person name="Sun H."/>
            <person name="Tunlid A."/>
            <person name="Henrissat B."/>
            <person name="Grigoriev I.V."/>
            <person name="Hibbett D.S."/>
            <person name="Martin F."/>
        </authorList>
    </citation>
    <scope>NUCLEOTIDE SEQUENCE [LARGE SCALE GENOMIC DNA]</scope>
    <source>
        <strain evidence="3">LaAM-08-1</strain>
    </source>
</reference>
<dbReference type="Proteomes" id="UP000054477">
    <property type="component" value="Unassembled WGS sequence"/>
</dbReference>
<reference evidence="2 3" key="1">
    <citation type="submission" date="2014-04" db="EMBL/GenBank/DDBJ databases">
        <authorList>
            <consortium name="DOE Joint Genome Institute"/>
            <person name="Kuo A."/>
            <person name="Kohler A."/>
            <person name="Nagy L.G."/>
            <person name="Floudas D."/>
            <person name="Copeland A."/>
            <person name="Barry K.W."/>
            <person name="Cichocki N."/>
            <person name="Veneault-Fourrey C."/>
            <person name="LaButti K."/>
            <person name="Lindquist E.A."/>
            <person name="Lipzen A."/>
            <person name="Lundell T."/>
            <person name="Morin E."/>
            <person name="Murat C."/>
            <person name="Sun H."/>
            <person name="Tunlid A."/>
            <person name="Henrissat B."/>
            <person name="Grigoriev I.V."/>
            <person name="Hibbett D.S."/>
            <person name="Martin F."/>
            <person name="Nordberg H.P."/>
            <person name="Cantor M.N."/>
            <person name="Hua S.X."/>
        </authorList>
    </citation>
    <scope>NUCLEOTIDE SEQUENCE [LARGE SCALE GENOMIC DNA]</scope>
    <source>
        <strain evidence="2 3">LaAM-08-1</strain>
    </source>
</reference>